<name>A0A3S5WZP2_AERCA</name>
<accession>A0A3S5WZP2</accession>
<dbReference type="AlphaFoldDB" id="A0A3S5WZP2"/>
<organism evidence="1 2">
    <name type="scientific">Aeromonas caviae</name>
    <name type="common">Aeromonas punctata</name>
    <dbReference type="NCBI Taxonomy" id="648"/>
    <lineage>
        <taxon>Bacteria</taxon>
        <taxon>Pseudomonadati</taxon>
        <taxon>Pseudomonadota</taxon>
        <taxon>Gammaproteobacteria</taxon>
        <taxon>Aeromonadales</taxon>
        <taxon>Aeromonadaceae</taxon>
        <taxon>Aeromonas</taxon>
    </lineage>
</organism>
<dbReference type="Proteomes" id="UP000266778">
    <property type="component" value="Chromosome"/>
</dbReference>
<protein>
    <submittedName>
        <fullName evidence="1">Uncharacterized protein</fullName>
    </submittedName>
</protein>
<gene>
    <name evidence="1" type="ORF">C1C91_12860</name>
</gene>
<sequence>METSSLVSATYRPDPGRDASQQMEHLVMWVSNRDENGMELLVQGRGVMAPGSVTALTDLLIEVQYADRVVF</sequence>
<proteinExistence type="predicted"/>
<evidence type="ECO:0000313" key="2">
    <source>
        <dbReference type="Proteomes" id="UP000266778"/>
    </source>
</evidence>
<evidence type="ECO:0000313" key="1">
    <source>
        <dbReference type="EMBL" id="AXB05766.1"/>
    </source>
</evidence>
<reference evidence="1" key="1">
    <citation type="journal article" date="2019" name="J Environ">
        <title>Genetic characterization and potential molecular dissemination mechanism of tet (31) gene in Aeromonas caviae from an oxytetracycline wastewater treatment system.</title>
        <authorList>
            <person name="Shi Y."/>
            <person name="Tian Z."/>
            <person name="Leclercq S.O."/>
            <person name="Zhang H."/>
            <person name="Yang M."/>
            <person name="Zhang Y."/>
        </authorList>
    </citation>
    <scope>NUCLEOTIDE SEQUENCE</scope>
    <source>
        <strain evidence="1">T25-39</strain>
    </source>
</reference>
<dbReference type="EMBL" id="CP025706">
    <property type="protein sequence ID" value="AXB05766.1"/>
    <property type="molecule type" value="Genomic_DNA"/>
</dbReference>